<dbReference type="AlphaFoldDB" id="A0A0A5GD98"/>
<dbReference type="InterPro" id="IPR050832">
    <property type="entry name" value="Bact_Acetyltransf"/>
</dbReference>
<accession>A0A0A5GD98</accession>
<name>A0A0A5GD98_9BACI</name>
<evidence type="ECO:0000256" key="1">
    <source>
        <dbReference type="ARBA" id="ARBA00022679"/>
    </source>
</evidence>
<dbReference type="eggNOG" id="COG0456">
    <property type="taxonomic scope" value="Bacteria"/>
</dbReference>
<dbReference type="InterPro" id="IPR000182">
    <property type="entry name" value="GNAT_dom"/>
</dbReference>
<keyword evidence="5" id="KW-1185">Reference proteome</keyword>
<dbReference type="eggNOG" id="COG3153">
    <property type="taxonomic scope" value="Bacteria"/>
</dbReference>
<dbReference type="InterPro" id="IPR016181">
    <property type="entry name" value="Acyl_CoA_acyltransferase"/>
</dbReference>
<dbReference type="Pfam" id="PF00583">
    <property type="entry name" value="Acetyltransf_1"/>
    <property type="match status" value="2"/>
</dbReference>
<comment type="caution">
    <text evidence="4">The sequence shown here is derived from an EMBL/GenBank/DDBJ whole genome shotgun (WGS) entry which is preliminary data.</text>
</comment>
<dbReference type="PANTHER" id="PTHR43877">
    <property type="entry name" value="AMINOALKYLPHOSPHONATE N-ACETYLTRANSFERASE-RELATED-RELATED"/>
    <property type="match status" value="1"/>
</dbReference>
<gene>
    <name evidence="4" type="ORF">N783_10865</name>
</gene>
<evidence type="ECO:0000313" key="4">
    <source>
        <dbReference type="EMBL" id="KGX91196.1"/>
    </source>
</evidence>
<dbReference type="OrthoDB" id="2861902at2"/>
<dbReference type="SUPFAM" id="SSF55729">
    <property type="entry name" value="Acyl-CoA N-acyltransferases (Nat)"/>
    <property type="match status" value="2"/>
</dbReference>
<evidence type="ECO:0000259" key="3">
    <source>
        <dbReference type="PROSITE" id="PS51186"/>
    </source>
</evidence>
<dbReference type="RefSeq" id="WP_027445426.1">
    <property type="nucleotide sequence ID" value="NZ_AULJ01000008.1"/>
</dbReference>
<keyword evidence="1 4" id="KW-0808">Transferase</keyword>
<protein>
    <submittedName>
        <fullName evidence="4">Acetyltransferase</fullName>
    </submittedName>
</protein>
<reference evidence="4 5" key="1">
    <citation type="submission" date="2013-08" db="EMBL/GenBank/DDBJ databases">
        <authorList>
            <person name="Huang J."/>
            <person name="Wang G."/>
        </authorList>
    </citation>
    <scope>NUCLEOTIDE SEQUENCE [LARGE SCALE GENOMIC DNA]</scope>
    <source>
        <strain evidence="4 5">BH030004</strain>
    </source>
</reference>
<evidence type="ECO:0000256" key="2">
    <source>
        <dbReference type="ARBA" id="ARBA00023315"/>
    </source>
</evidence>
<feature type="domain" description="N-acetyltransferase" evidence="3">
    <location>
        <begin position="170"/>
        <end position="316"/>
    </location>
</feature>
<dbReference type="Proteomes" id="UP000030403">
    <property type="component" value="Unassembled WGS sequence"/>
</dbReference>
<sequence length="317" mass="36868">MKVIEWNKKYVSELVDLWNTELGNEYPMREELFLQNSFQDKNLLKEGSFIGLEEDRLIGFVISKRWQETLDVAMSTEVGWIQACVIHNDFQDQGVGTALLKRAEVALWESGVTKIHMGSDPWHYFPGVPTTCEKAHYWMSKNNYQKGVTEYDLLNDGKGVFTYPSHFENVEFKLLNLNHKQELVDFLHKNFPGRWEYEALHYFNRKGTGREFIVATKNDKIIGFCRINDSLSPFIAQNVYWSPLFEKALGGIGPLGVTAQERGNGYGDGLVQAAIYFLRDRGIQNIVIDWTGLVDFYKKFHFEPWKLYVSYSKEREE</sequence>
<dbReference type="GO" id="GO:0016747">
    <property type="term" value="F:acyltransferase activity, transferring groups other than amino-acyl groups"/>
    <property type="evidence" value="ECO:0007669"/>
    <property type="project" value="InterPro"/>
</dbReference>
<dbReference type="PANTHER" id="PTHR43877:SF2">
    <property type="entry name" value="AMINOALKYLPHOSPHONATE N-ACETYLTRANSFERASE-RELATED"/>
    <property type="match status" value="1"/>
</dbReference>
<evidence type="ECO:0000313" key="5">
    <source>
        <dbReference type="Proteomes" id="UP000030403"/>
    </source>
</evidence>
<feature type="domain" description="N-acetyltransferase" evidence="3">
    <location>
        <begin position="1"/>
        <end position="144"/>
    </location>
</feature>
<dbReference type="STRING" id="1385511.GCA_000425225_00846"/>
<dbReference type="Gene3D" id="3.40.630.30">
    <property type="match status" value="2"/>
</dbReference>
<dbReference type="CDD" id="cd04301">
    <property type="entry name" value="NAT_SF"/>
    <property type="match status" value="2"/>
</dbReference>
<keyword evidence="2" id="KW-0012">Acyltransferase</keyword>
<dbReference type="PROSITE" id="PS51186">
    <property type="entry name" value="GNAT"/>
    <property type="match status" value="2"/>
</dbReference>
<dbReference type="EMBL" id="AVPF01000003">
    <property type="protein sequence ID" value="KGX91196.1"/>
    <property type="molecule type" value="Genomic_DNA"/>
</dbReference>
<proteinExistence type="predicted"/>
<organism evidence="4 5">
    <name type="scientific">Pontibacillus marinus BH030004 = DSM 16465</name>
    <dbReference type="NCBI Taxonomy" id="1385511"/>
    <lineage>
        <taxon>Bacteria</taxon>
        <taxon>Bacillati</taxon>
        <taxon>Bacillota</taxon>
        <taxon>Bacilli</taxon>
        <taxon>Bacillales</taxon>
        <taxon>Bacillaceae</taxon>
        <taxon>Pontibacillus</taxon>
    </lineage>
</organism>